<dbReference type="Proteomes" id="UP001464891">
    <property type="component" value="Unassembled WGS sequence"/>
</dbReference>
<dbReference type="InterPro" id="IPR019052">
    <property type="entry name" value="DUF2383"/>
</dbReference>
<evidence type="ECO:0000259" key="3">
    <source>
        <dbReference type="Pfam" id="PF09537"/>
    </source>
</evidence>
<dbReference type="SUPFAM" id="SSF52317">
    <property type="entry name" value="Class I glutamine amidotransferase-like"/>
    <property type="match status" value="1"/>
</dbReference>
<gene>
    <name evidence="4" type="ORF">NC998_15540</name>
</gene>
<dbReference type="Gene3D" id="1.20.1260.10">
    <property type="match status" value="1"/>
</dbReference>
<protein>
    <submittedName>
        <fullName evidence="4">DJ-1/PfpI/YhbO family deglycase/protease</fullName>
    </submittedName>
</protein>
<comment type="similarity">
    <text evidence="1">Belongs to the peptidase C56 family.</text>
</comment>
<evidence type="ECO:0000313" key="5">
    <source>
        <dbReference type="Proteomes" id="UP001464891"/>
    </source>
</evidence>
<accession>A0ABV0JBU8</accession>
<organism evidence="4 5">
    <name type="scientific">Trichocoleus desertorum GB2-A4</name>
    <dbReference type="NCBI Taxonomy" id="2933944"/>
    <lineage>
        <taxon>Bacteria</taxon>
        <taxon>Bacillati</taxon>
        <taxon>Cyanobacteriota</taxon>
        <taxon>Cyanophyceae</taxon>
        <taxon>Leptolyngbyales</taxon>
        <taxon>Trichocoleusaceae</taxon>
        <taxon>Trichocoleus</taxon>
    </lineage>
</organism>
<name>A0ABV0JBU8_9CYAN</name>
<evidence type="ECO:0000259" key="2">
    <source>
        <dbReference type="Pfam" id="PF01965"/>
    </source>
</evidence>
<dbReference type="InterPro" id="IPR009078">
    <property type="entry name" value="Ferritin-like_SF"/>
</dbReference>
<feature type="domain" description="DUF2383" evidence="3">
    <location>
        <begin position="215"/>
        <end position="285"/>
    </location>
</feature>
<dbReference type="InterPro" id="IPR002818">
    <property type="entry name" value="DJ-1/PfpI"/>
</dbReference>
<keyword evidence="5" id="KW-1185">Reference proteome</keyword>
<dbReference type="RefSeq" id="WP_190436686.1">
    <property type="nucleotide sequence ID" value="NZ_JAMPKM010000009.1"/>
</dbReference>
<dbReference type="NCBIfam" id="TIGR01382">
    <property type="entry name" value="PfpI"/>
    <property type="match status" value="1"/>
</dbReference>
<evidence type="ECO:0000313" key="4">
    <source>
        <dbReference type="EMBL" id="MEP0818511.1"/>
    </source>
</evidence>
<dbReference type="Pfam" id="PF01965">
    <property type="entry name" value="DJ-1_PfpI"/>
    <property type="match status" value="1"/>
</dbReference>
<feature type="domain" description="DJ-1/PfpI" evidence="2">
    <location>
        <begin position="15"/>
        <end position="179"/>
    </location>
</feature>
<sequence length="371" mass="40421">MVSNYAQNGTPTSSRRVAILIENGVEDSEFHVPYTALKKAGAEVVVLGSRMNEQYKGKQGRVSQEPDGTTTEARAADFDAVIIPGGMAPDKMRTNMKTVRFVQDAIAQNKLVAAVCHGPQVLIEGDLLQGRTATGFRAIRKDMQNAGANYVDEPLVVDGNLLTSRRPGDLPMFTTAILTRLGLSIPDTTLPDVSDRDAGWWKLGEEWGGSSKQEIVSAINTAIAGERYGLEAFQQYAEKTDDGELRSVFQHVCTAKKQHIQKLEARLRLFGEQESLQAVASGTLATLKGWLQTRTDDISILRRALGDLQTGVVDTYALRNKLTDPTTTLIFDDMEIDIAKHEQQVADLYHARISVGPVSPPQPTSGAAAKI</sequence>
<dbReference type="InterPro" id="IPR012347">
    <property type="entry name" value="Ferritin-like"/>
</dbReference>
<dbReference type="CDD" id="cd03134">
    <property type="entry name" value="GATase1_PfpI_like"/>
    <property type="match status" value="1"/>
</dbReference>
<dbReference type="CDD" id="cd00657">
    <property type="entry name" value="Ferritin_like"/>
    <property type="match status" value="1"/>
</dbReference>
<dbReference type="Pfam" id="PF09537">
    <property type="entry name" value="DUF2383"/>
    <property type="match status" value="1"/>
</dbReference>
<dbReference type="Gene3D" id="3.40.50.880">
    <property type="match status" value="1"/>
</dbReference>
<dbReference type="InterPro" id="IPR006286">
    <property type="entry name" value="C56_PfpI-like"/>
</dbReference>
<evidence type="ECO:0000256" key="1">
    <source>
        <dbReference type="ARBA" id="ARBA00008542"/>
    </source>
</evidence>
<dbReference type="InterPro" id="IPR029062">
    <property type="entry name" value="Class_I_gatase-like"/>
</dbReference>
<reference evidence="4 5" key="1">
    <citation type="submission" date="2022-04" db="EMBL/GenBank/DDBJ databases">
        <title>Positive selection, recombination, and allopatry shape intraspecific diversity of widespread and dominant cyanobacteria.</title>
        <authorList>
            <person name="Wei J."/>
            <person name="Shu W."/>
            <person name="Hu C."/>
        </authorList>
    </citation>
    <scope>NUCLEOTIDE SEQUENCE [LARGE SCALE GENOMIC DNA]</scope>
    <source>
        <strain evidence="4 5">GB2-A4</strain>
    </source>
</reference>
<comment type="caution">
    <text evidence="4">The sequence shown here is derived from an EMBL/GenBank/DDBJ whole genome shotgun (WGS) entry which is preliminary data.</text>
</comment>
<dbReference type="PROSITE" id="PS51276">
    <property type="entry name" value="PEPTIDASE_C56_PFPI"/>
    <property type="match status" value="1"/>
</dbReference>
<proteinExistence type="inferred from homology"/>
<dbReference type="PANTHER" id="PTHR42733">
    <property type="entry name" value="DJ-1 PROTEIN"/>
    <property type="match status" value="1"/>
</dbReference>
<dbReference type="PANTHER" id="PTHR42733:SF2">
    <property type="entry name" value="DJ-1_THIJ_PFPI FAMILY PROTEIN"/>
    <property type="match status" value="1"/>
</dbReference>
<dbReference type="SUPFAM" id="SSF47240">
    <property type="entry name" value="Ferritin-like"/>
    <property type="match status" value="1"/>
</dbReference>
<dbReference type="EMBL" id="JAMPKM010000009">
    <property type="protein sequence ID" value="MEP0818511.1"/>
    <property type="molecule type" value="Genomic_DNA"/>
</dbReference>